<dbReference type="KEGG" id="nwa:Nwat_0484"/>
<protein>
    <recommendedName>
        <fullName evidence="4">Endolytic peptidoglycan transglycosylase RlpA</fullName>
        <ecNumber evidence="4">4.2.2.-</ecNumber>
    </recommendedName>
</protein>
<evidence type="ECO:0000256" key="4">
    <source>
        <dbReference type="HAMAP-Rule" id="MF_02071"/>
    </source>
</evidence>
<dbReference type="HAMAP" id="MF_02071">
    <property type="entry name" value="RlpA"/>
    <property type="match status" value="1"/>
</dbReference>
<evidence type="ECO:0000313" key="7">
    <source>
        <dbReference type="EMBL" id="ADJ27449.1"/>
    </source>
</evidence>
<gene>
    <name evidence="4" type="primary">rlpA</name>
    <name evidence="7" type="ordered locus">Nwat_0484</name>
</gene>
<evidence type="ECO:0000256" key="5">
    <source>
        <dbReference type="RuleBase" id="RU003495"/>
    </source>
</evidence>
<dbReference type="GO" id="GO:0071555">
    <property type="term" value="P:cell wall organization"/>
    <property type="evidence" value="ECO:0007669"/>
    <property type="project" value="UniProtKB-KW"/>
</dbReference>
<dbReference type="InterPro" id="IPR009009">
    <property type="entry name" value="RlpA-like_DPBB"/>
</dbReference>
<dbReference type="GO" id="GO:0042834">
    <property type="term" value="F:peptidoglycan binding"/>
    <property type="evidence" value="ECO:0007669"/>
    <property type="project" value="InterPro"/>
</dbReference>
<dbReference type="EC" id="4.2.2.-" evidence="4"/>
<dbReference type="SUPFAM" id="SSF50685">
    <property type="entry name" value="Barwin-like endoglucanases"/>
    <property type="match status" value="1"/>
</dbReference>
<dbReference type="FunFam" id="2.40.40.10:FF:000003">
    <property type="entry name" value="Endolytic peptidoglycan transglycosylase RlpA"/>
    <property type="match status" value="1"/>
</dbReference>
<dbReference type="GO" id="GO:0009279">
    <property type="term" value="C:cell outer membrane"/>
    <property type="evidence" value="ECO:0007669"/>
    <property type="project" value="TreeGrafter"/>
</dbReference>
<dbReference type="InterPro" id="IPR012997">
    <property type="entry name" value="RplA"/>
</dbReference>
<name>D8KAD4_NITWC</name>
<evidence type="ECO:0000259" key="6">
    <source>
        <dbReference type="PROSITE" id="PS51724"/>
    </source>
</evidence>
<dbReference type="eggNOG" id="COG0797">
    <property type="taxonomic scope" value="Bacteria"/>
</dbReference>
<dbReference type="GO" id="GO:0008932">
    <property type="term" value="F:lytic endotransglycosylase activity"/>
    <property type="evidence" value="ECO:0007669"/>
    <property type="project" value="UniProtKB-UniRule"/>
</dbReference>
<dbReference type="NCBIfam" id="TIGR00413">
    <property type="entry name" value="rlpA"/>
    <property type="match status" value="1"/>
</dbReference>
<dbReference type="AlphaFoldDB" id="D8KAD4"/>
<dbReference type="Pfam" id="PF03330">
    <property type="entry name" value="DPBB_1"/>
    <property type="match status" value="1"/>
</dbReference>
<dbReference type="GO" id="GO:0000270">
    <property type="term" value="P:peptidoglycan metabolic process"/>
    <property type="evidence" value="ECO:0007669"/>
    <property type="project" value="UniProtKB-UniRule"/>
</dbReference>
<keyword evidence="7" id="KW-0449">Lipoprotein</keyword>
<dbReference type="Pfam" id="PF05036">
    <property type="entry name" value="SPOR"/>
    <property type="match status" value="1"/>
</dbReference>
<keyword evidence="1" id="KW-0732">Signal</keyword>
<keyword evidence="2 4" id="KW-0456">Lyase</keyword>
<dbReference type="CDD" id="cd22268">
    <property type="entry name" value="DPBB_RlpA-like"/>
    <property type="match status" value="1"/>
</dbReference>
<dbReference type="PANTHER" id="PTHR34183:SF1">
    <property type="entry name" value="ENDOLYTIC PEPTIDOGLYCAN TRANSGLYCOSYLASE RLPA"/>
    <property type="match status" value="1"/>
</dbReference>
<evidence type="ECO:0000313" key="8">
    <source>
        <dbReference type="Proteomes" id="UP000000393"/>
    </source>
</evidence>
<reference evidence="7 8" key="1">
    <citation type="submission" date="2010-06" db="EMBL/GenBank/DDBJ databases">
        <title>Complete sequence of chromosome of Nitrosococcus watsoni C-113.</title>
        <authorList>
            <consortium name="US DOE Joint Genome Institute"/>
            <person name="Lucas S."/>
            <person name="Copeland A."/>
            <person name="Lapidus A."/>
            <person name="Cheng J.-F."/>
            <person name="Bruce D."/>
            <person name="Goodwin L."/>
            <person name="Pitluck S."/>
            <person name="Malfatti S.A."/>
            <person name="Chain P.S.G."/>
            <person name="Land M."/>
            <person name="Hauser L."/>
            <person name="Kyrpides N."/>
            <person name="Ivanova N."/>
            <person name="Cambell M.A."/>
            <person name="Heidelberg J.F."/>
            <person name="Klotz M.G."/>
            <person name="Woyke T."/>
        </authorList>
    </citation>
    <scope>NUCLEOTIDE SEQUENCE [LARGE SCALE GENOMIC DNA]</scope>
    <source>
        <strain evidence="7 8">C-113</strain>
    </source>
</reference>
<evidence type="ECO:0000256" key="3">
    <source>
        <dbReference type="ARBA" id="ARBA00023316"/>
    </source>
</evidence>
<dbReference type="eggNOG" id="COG3087">
    <property type="taxonomic scope" value="Bacteria"/>
</dbReference>
<accession>D8KAD4</accession>
<comment type="function">
    <text evidence="4">Lytic transglycosylase with a strong preference for naked glycan strands that lack stem peptides.</text>
</comment>
<feature type="domain" description="SPOR" evidence="6">
    <location>
        <begin position="169"/>
        <end position="248"/>
    </location>
</feature>
<evidence type="ECO:0000256" key="2">
    <source>
        <dbReference type="ARBA" id="ARBA00023239"/>
    </source>
</evidence>
<dbReference type="HOGENOM" id="CLU_042923_3_4_6"/>
<dbReference type="InterPro" id="IPR036908">
    <property type="entry name" value="RlpA-like_sf"/>
</dbReference>
<dbReference type="Proteomes" id="UP000000393">
    <property type="component" value="Chromosome"/>
</dbReference>
<keyword evidence="8" id="KW-1185">Reference proteome</keyword>
<dbReference type="Gene3D" id="2.40.40.10">
    <property type="entry name" value="RlpA-like domain"/>
    <property type="match status" value="1"/>
</dbReference>
<sequence length="248" mass="27709">MFFLAVPLNMACSRFPVTQENKLLADDKPNDSAPHLEPLSKYGNPPFYEVNGQRYYTRRSSGGYKEKGIASWYGSKFHGRRTSSGEIYDMHGMTAAHRSLPLPCYVTVTNLSNKRQVIVRVNDRGPFHSNRIIDLSYAAAVKLGLDRQGTGLVEVRAIEPKPALNRTVGISENEFYLQVGAFQNPRGAEQLQQQLRSAISAEVKVSPLPTQQAPFYRVRVGPLSSVEKLDNITKRLAELGFPHPIVVH</sequence>
<keyword evidence="3 4" id="KW-0961">Cell wall biogenesis/degradation</keyword>
<evidence type="ECO:0000256" key="1">
    <source>
        <dbReference type="ARBA" id="ARBA00022729"/>
    </source>
</evidence>
<dbReference type="PROSITE" id="PS51724">
    <property type="entry name" value="SPOR"/>
    <property type="match status" value="1"/>
</dbReference>
<dbReference type="STRING" id="105559.Nwat_0484"/>
<organism evidence="7 8">
    <name type="scientific">Nitrosococcus watsoni (strain C-113)</name>
    <dbReference type="NCBI Taxonomy" id="105559"/>
    <lineage>
        <taxon>Bacteria</taxon>
        <taxon>Pseudomonadati</taxon>
        <taxon>Pseudomonadota</taxon>
        <taxon>Gammaproteobacteria</taxon>
        <taxon>Chromatiales</taxon>
        <taxon>Chromatiaceae</taxon>
        <taxon>Nitrosococcus</taxon>
    </lineage>
</organism>
<dbReference type="EMBL" id="CP002086">
    <property type="protein sequence ID" value="ADJ27449.1"/>
    <property type="molecule type" value="Genomic_DNA"/>
</dbReference>
<dbReference type="InterPro" id="IPR036680">
    <property type="entry name" value="SPOR-like_sf"/>
</dbReference>
<comment type="similarity">
    <text evidence="4 5">Belongs to the RlpA family.</text>
</comment>
<dbReference type="PANTHER" id="PTHR34183">
    <property type="entry name" value="ENDOLYTIC PEPTIDOGLYCAN TRANSGLYCOSYLASE RLPA"/>
    <property type="match status" value="1"/>
</dbReference>
<proteinExistence type="inferred from homology"/>
<dbReference type="SUPFAM" id="SSF110997">
    <property type="entry name" value="Sporulation related repeat"/>
    <property type="match status" value="1"/>
</dbReference>
<dbReference type="InterPro" id="IPR034718">
    <property type="entry name" value="RlpA"/>
</dbReference>
<dbReference type="Gene3D" id="3.30.70.1070">
    <property type="entry name" value="Sporulation related repeat"/>
    <property type="match status" value="1"/>
</dbReference>
<dbReference type="RefSeq" id="WP_013219557.1">
    <property type="nucleotide sequence ID" value="NC_014315.1"/>
</dbReference>
<dbReference type="InterPro" id="IPR007730">
    <property type="entry name" value="SPOR-like_dom"/>
</dbReference>